<proteinExistence type="predicted"/>
<evidence type="ECO:0000313" key="1">
    <source>
        <dbReference type="EMBL" id="KAG6719834.1"/>
    </source>
</evidence>
<comment type="caution">
    <text evidence="1">The sequence shown here is derived from an EMBL/GenBank/DDBJ whole genome shotgun (WGS) entry which is preliminary data.</text>
</comment>
<dbReference type="AlphaFoldDB" id="A0A922FD59"/>
<organism evidence="1 2">
    <name type="scientific">Carya illinoinensis</name>
    <name type="common">Pecan</name>
    <dbReference type="NCBI Taxonomy" id="32201"/>
    <lineage>
        <taxon>Eukaryota</taxon>
        <taxon>Viridiplantae</taxon>
        <taxon>Streptophyta</taxon>
        <taxon>Embryophyta</taxon>
        <taxon>Tracheophyta</taxon>
        <taxon>Spermatophyta</taxon>
        <taxon>Magnoliopsida</taxon>
        <taxon>eudicotyledons</taxon>
        <taxon>Gunneridae</taxon>
        <taxon>Pentapetalae</taxon>
        <taxon>rosids</taxon>
        <taxon>fabids</taxon>
        <taxon>Fagales</taxon>
        <taxon>Juglandaceae</taxon>
        <taxon>Carya</taxon>
    </lineage>
</organism>
<dbReference type="Proteomes" id="UP000811246">
    <property type="component" value="Chromosome 3"/>
</dbReference>
<dbReference type="EMBL" id="CM031827">
    <property type="protein sequence ID" value="KAG6719834.1"/>
    <property type="molecule type" value="Genomic_DNA"/>
</dbReference>
<evidence type="ECO:0000313" key="2">
    <source>
        <dbReference type="Proteomes" id="UP000811246"/>
    </source>
</evidence>
<name>A0A922FD59_CARIL</name>
<protein>
    <submittedName>
        <fullName evidence="1">Uncharacterized protein</fullName>
    </submittedName>
</protein>
<sequence>MADGNVEKPIIRLPHPLPPFEDQSFLPQTSTFTPFYLTSFQFPSQVIGPEDGDPAAGHFLHEFQEVRDDRVLRKYLGRSKWTWRGAKARPQPVRLKWVKIPLLMHARSP</sequence>
<reference evidence="1" key="1">
    <citation type="submission" date="2021-01" db="EMBL/GenBank/DDBJ databases">
        <authorList>
            <person name="Lovell J.T."/>
            <person name="Bentley N."/>
            <person name="Bhattarai G."/>
            <person name="Jenkins J.W."/>
            <person name="Sreedasyam A."/>
            <person name="Alarcon Y."/>
            <person name="Bock C."/>
            <person name="Boston L."/>
            <person name="Carlson J."/>
            <person name="Cervantes K."/>
            <person name="Clermont K."/>
            <person name="Krom N."/>
            <person name="Kubenka K."/>
            <person name="Mamidi S."/>
            <person name="Mattison C."/>
            <person name="Monteros M."/>
            <person name="Pisani C."/>
            <person name="Plott C."/>
            <person name="Rajasekar S."/>
            <person name="Rhein H.S."/>
            <person name="Rohla C."/>
            <person name="Song M."/>
            <person name="Hilaire R.S."/>
            <person name="Shu S."/>
            <person name="Wells L."/>
            <person name="Wang X."/>
            <person name="Webber J."/>
            <person name="Heerema R.J."/>
            <person name="Klein P."/>
            <person name="Conner P."/>
            <person name="Grauke L."/>
            <person name="Grimwood J."/>
            <person name="Schmutz J."/>
            <person name="Randall J.J."/>
        </authorList>
    </citation>
    <scope>NUCLEOTIDE SEQUENCE</scope>
    <source>
        <tissue evidence="1">Leaf</tissue>
    </source>
</reference>
<gene>
    <name evidence="1" type="ORF">I3842_03G027000</name>
</gene>
<accession>A0A922FD59</accession>